<gene>
    <name evidence="2" type="ORF">QWY31_14395</name>
</gene>
<organism evidence="2 3">
    <name type="scientific">Shiella aurantiaca</name>
    <dbReference type="NCBI Taxonomy" id="3058365"/>
    <lineage>
        <taxon>Bacteria</taxon>
        <taxon>Pseudomonadati</taxon>
        <taxon>Bacteroidota</taxon>
        <taxon>Cytophagia</taxon>
        <taxon>Cytophagales</taxon>
        <taxon>Shiellaceae</taxon>
        <taxon>Shiella</taxon>
    </lineage>
</organism>
<evidence type="ECO:0000313" key="2">
    <source>
        <dbReference type="EMBL" id="MDN4166697.1"/>
    </source>
</evidence>
<sequence>MNKYIYLLLLLSLTLASSLSAQDKLEKESRIKPEEVPAQAMAFIDSLHLPAKVKWYREEGLEHTTIEAKYTYKKTRYSIEFALEGAIEDAEMELKWEAMAPAVQKAIKAQLEQDCDKHSIVKVQEQFTGSRQDLHSLLKTGTIAQGLNIKFEVVAKCKRQKDVNLYEYLFDDKGQVLAKSVIVFKNSSHLEY</sequence>
<keyword evidence="3" id="KW-1185">Reference proteome</keyword>
<evidence type="ECO:0000313" key="3">
    <source>
        <dbReference type="Proteomes" id="UP001168552"/>
    </source>
</evidence>
<feature type="signal peptide" evidence="1">
    <location>
        <begin position="1"/>
        <end position="21"/>
    </location>
</feature>
<proteinExistence type="predicted"/>
<feature type="chain" id="PRO_5045211357" evidence="1">
    <location>
        <begin position="22"/>
        <end position="192"/>
    </location>
</feature>
<dbReference type="SUPFAM" id="SSF160574">
    <property type="entry name" value="BT0923-like"/>
    <property type="match status" value="1"/>
</dbReference>
<protein>
    <submittedName>
        <fullName evidence="2">Uncharacterized protein</fullName>
    </submittedName>
</protein>
<comment type="caution">
    <text evidence="2">The sequence shown here is derived from an EMBL/GenBank/DDBJ whole genome shotgun (WGS) entry which is preliminary data.</text>
</comment>
<dbReference type="Proteomes" id="UP001168552">
    <property type="component" value="Unassembled WGS sequence"/>
</dbReference>
<keyword evidence="1" id="KW-0732">Signal</keyword>
<dbReference type="RefSeq" id="WP_320005236.1">
    <property type="nucleotide sequence ID" value="NZ_JAUHJS010000008.1"/>
</dbReference>
<name>A0ABT8F8D2_9BACT</name>
<reference evidence="2" key="1">
    <citation type="submission" date="2023-06" db="EMBL/GenBank/DDBJ databases">
        <title>Cytophagales bacterium Strain LB-30, isolated from soil.</title>
        <authorList>
            <person name="Liu B."/>
        </authorList>
    </citation>
    <scope>NUCLEOTIDE SEQUENCE</scope>
    <source>
        <strain evidence="2">LB-30</strain>
    </source>
</reference>
<evidence type="ECO:0000256" key="1">
    <source>
        <dbReference type="SAM" id="SignalP"/>
    </source>
</evidence>
<accession>A0ABT8F8D2</accession>
<dbReference type="EMBL" id="JAUHJS010000008">
    <property type="protein sequence ID" value="MDN4166697.1"/>
    <property type="molecule type" value="Genomic_DNA"/>
</dbReference>